<accession>A0A3B0WE73</accession>
<protein>
    <submittedName>
        <fullName evidence="1">Uncharacterized protein</fullName>
    </submittedName>
</protein>
<gene>
    <name evidence="1" type="ORF">MNBD_GAMMA03-520</name>
</gene>
<dbReference type="AlphaFoldDB" id="A0A3B0WE73"/>
<reference evidence="1" key="1">
    <citation type="submission" date="2018-06" db="EMBL/GenBank/DDBJ databases">
        <authorList>
            <person name="Zhirakovskaya E."/>
        </authorList>
    </citation>
    <scope>NUCLEOTIDE SEQUENCE</scope>
</reference>
<sequence>MHQICCYLGFFAVKQIQKYKGHTSIITAHDTTFNGANTTCRFNSRFWPEPSYQFDESLIFSDALGGQCDGAIMNLPVPLQPGVYGSYLIFFDGFE</sequence>
<name>A0A3B0WE73_9ZZZZ</name>
<organism evidence="1">
    <name type="scientific">hydrothermal vent metagenome</name>
    <dbReference type="NCBI Taxonomy" id="652676"/>
    <lineage>
        <taxon>unclassified sequences</taxon>
        <taxon>metagenomes</taxon>
        <taxon>ecological metagenomes</taxon>
    </lineage>
</organism>
<dbReference type="EMBL" id="UOFC01000248">
    <property type="protein sequence ID" value="VAW48997.1"/>
    <property type="molecule type" value="Genomic_DNA"/>
</dbReference>
<proteinExistence type="predicted"/>
<evidence type="ECO:0000313" key="1">
    <source>
        <dbReference type="EMBL" id="VAW48997.1"/>
    </source>
</evidence>